<comment type="caution">
    <text evidence="1">The sequence shown here is derived from an EMBL/GenBank/DDBJ whole genome shotgun (WGS) entry which is preliminary data.</text>
</comment>
<sequence length="875" mass="98038">MVAGRETRCLDRQRAITVSPTRFLQSLKPAMVGPNNYQILAHPHHEQVFLYHPMVMSSSIEPVTVSVASRVFTITGGASGMGAATARILAKQGAAAIHIGDWDTTKFEEITDELGAINPQTRVFTDQVDVSNPSSVKNWIKGVVDKSRAIHGCLNAAGIAQVMSDPSSTEPMIIREKDEDIDRVMNINYKGVVYCTREQTRAMLEMPKGSHPSIVNIASLSCLMHIPGGYTYSASKAACAHFSQCVAKDVQNKGIRVNAISPGNILTPMTRQFIPADADPDLMAKQGAAAGLTFVDPHDVAKNIVWLLSEASLHVNGTNMAIGATLERKRLSDRLNQRRTRKQTKEYVAELEKRIQILIRGEHTTLINHLIQENNDLRASLNRYQAQTEDTTLYERECLEDRESCPKDELVPPRNAQHGQCRFDQGSSQPHQSMGESSHAVRFDLISPSPYQFLQSFNQTLHHSSAFTMSIIFQAASLVLPSVFDQTVLPLTRKEWIQSILMWKIVNSHASNCYFLLSHFNLEREPTCLSIEEIQRSIAVPSFDFQILKCLITGTDLPGTVSDSNLARNRDSTIDANEEQRRAILFCAFKLVNPWRKYYKSAVEFGLVFWAIYRYFVLLTFPTEENLKATPSWILPTPSQMLREHPGYVDFLIWPHLRERLCLTWGHYDEKRLVVQLITNFEIPIEVRKNLKIGFPLRLAQEDGKVQLRPQFRTIFEKMGGFRTKLDFGINFPELMPYVFPSGAAIAQFSSESSQQSQALTWVDLESRCTTPVQETLDLDYLKDSMVIEPAECSVASDSAENSSNGDCTSEAPVIVGASPKHRFATDETLPSSCSRKGVNETAIGKAYEDFCNAFAPFPPFTSVSHEDLLWAAFS</sequence>
<evidence type="ECO:0000313" key="2">
    <source>
        <dbReference type="Proteomes" id="UP001148629"/>
    </source>
</evidence>
<name>A0ACC1SXX5_9HYPO</name>
<accession>A0ACC1SXX5</accession>
<protein>
    <submittedName>
        <fullName evidence="1">Uncharacterized protein</fullName>
    </submittedName>
</protein>
<organism evidence="1 2">
    <name type="scientific">Fusarium decemcellulare</name>
    <dbReference type="NCBI Taxonomy" id="57161"/>
    <lineage>
        <taxon>Eukaryota</taxon>
        <taxon>Fungi</taxon>
        <taxon>Dikarya</taxon>
        <taxon>Ascomycota</taxon>
        <taxon>Pezizomycotina</taxon>
        <taxon>Sordariomycetes</taxon>
        <taxon>Hypocreomycetidae</taxon>
        <taxon>Hypocreales</taxon>
        <taxon>Nectriaceae</taxon>
        <taxon>Fusarium</taxon>
        <taxon>Fusarium decemcellulare species complex</taxon>
    </lineage>
</organism>
<evidence type="ECO:0000313" key="1">
    <source>
        <dbReference type="EMBL" id="KAJ3548543.1"/>
    </source>
</evidence>
<reference evidence="1" key="1">
    <citation type="submission" date="2022-08" db="EMBL/GenBank/DDBJ databases">
        <title>Genome Sequence of Fusarium decemcellulare.</title>
        <authorList>
            <person name="Buettner E."/>
        </authorList>
    </citation>
    <scope>NUCLEOTIDE SEQUENCE</scope>
    <source>
        <strain evidence="1">Babe19</strain>
    </source>
</reference>
<keyword evidence="2" id="KW-1185">Reference proteome</keyword>
<dbReference type="EMBL" id="JANRMS010000045">
    <property type="protein sequence ID" value="KAJ3548543.1"/>
    <property type="molecule type" value="Genomic_DNA"/>
</dbReference>
<gene>
    <name evidence="1" type="ORF">NM208_g954</name>
</gene>
<dbReference type="Proteomes" id="UP001148629">
    <property type="component" value="Unassembled WGS sequence"/>
</dbReference>
<proteinExistence type="predicted"/>